<dbReference type="EMBL" id="LXQA010081065">
    <property type="protein sequence ID" value="MCI11666.1"/>
    <property type="molecule type" value="Genomic_DNA"/>
</dbReference>
<proteinExistence type="predicted"/>
<sequence length="69" mass="7651">MSGYYLGHISSQCKTLNIDYLFGKQMNGGISISSSVNIACFLLNGMPVMSVQSSEQPDVKYRHRAIFTD</sequence>
<dbReference type="Proteomes" id="UP000265520">
    <property type="component" value="Unassembled WGS sequence"/>
</dbReference>
<name>A0A392PK43_9FABA</name>
<evidence type="ECO:0000313" key="2">
    <source>
        <dbReference type="Proteomes" id="UP000265520"/>
    </source>
</evidence>
<organism evidence="1 2">
    <name type="scientific">Trifolium medium</name>
    <dbReference type="NCBI Taxonomy" id="97028"/>
    <lineage>
        <taxon>Eukaryota</taxon>
        <taxon>Viridiplantae</taxon>
        <taxon>Streptophyta</taxon>
        <taxon>Embryophyta</taxon>
        <taxon>Tracheophyta</taxon>
        <taxon>Spermatophyta</taxon>
        <taxon>Magnoliopsida</taxon>
        <taxon>eudicotyledons</taxon>
        <taxon>Gunneridae</taxon>
        <taxon>Pentapetalae</taxon>
        <taxon>rosids</taxon>
        <taxon>fabids</taxon>
        <taxon>Fabales</taxon>
        <taxon>Fabaceae</taxon>
        <taxon>Papilionoideae</taxon>
        <taxon>50 kb inversion clade</taxon>
        <taxon>NPAAA clade</taxon>
        <taxon>Hologalegina</taxon>
        <taxon>IRL clade</taxon>
        <taxon>Trifolieae</taxon>
        <taxon>Trifolium</taxon>
    </lineage>
</organism>
<accession>A0A392PK43</accession>
<dbReference type="AlphaFoldDB" id="A0A392PK43"/>
<evidence type="ECO:0000313" key="1">
    <source>
        <dbReference type="EMBL" id="MCI11666.1"/>
    </source>
</evidence>
<keyword evidence="2" id="KW-1185">Reference proteome</keyword>
<comment type="caution">
    <text evidence="1">The sequence shown here is derived from an EMBL/GenBank/DDBJ whole genome shotgun (WGS) entry which is preliminary data.</text>
</comment>
<protein>
    <submittedName>
        <fullName evidence="1">Uncharacterized protein</fullName>
    </submittedName>
</protein>
<reference evidence="1 2" key="1">
    <citation type="journal article" date="2018" name="Front. Plant Sci.">
        <title>Red Clover (Trifolium pratense) and Zigzag Clover (T. medium) - A Picture of Genomic Similarities and Differences.</title>
        <authorList>
            <person name="Dluhosova J."/>
            <person name="Istvanek J."/>
            <person name="Nedelnik J."/>
            <person name="Repkova J."/>
        </authorList>
    </citation>
    <scope>NUCLEOTIDE SEQUENCE [LARGE SCALE GENOMIC DNA]</scope>
    <source>
        <strain evidence="2">cv. 10/8</strain>
        <tissue evidence="1">Leaf</tissue>
    </source>
</reference>